<proteinExistence type="inferred from homology"/>
<dbReference type="NCBIfam" id="TIGR00079">
    <property type="entry name" value="pept_deformyl"/>
    <property type="match status" value="1"/>
</dbReference>
<dbReference type="PANTHER" id="PTHR10458:SF22">
    <property type="entry name" value="PEPTIDE DEFORMYLASE"/>
    <property type="match status" value="1"/>
</dbReference>
<protein>
    <recommendedName>
        <fullName evidence="2">Peptide deformylase</fullName>
        <shortName evidence="2">PDF</shortName>
        <ecNumber evidence="2">3.5.1.88</ecNumber>
    </recommendedName>
    <alternativeName>
        <fullName evidence="2">Polypeptide deformylase</fullName>
    </alternativeName>
</protein>
<keyword evidence="2" id="KW-0408">Iron</keyword>
<dbReference type="PIRSF" id="PIRSF004749">
    <property type="entry name" value="Pep_def"/>
    <property type="match status" value="1"/>
</dbReference>
<dbReference type="GO" id="GO:0006412">
    <property type="term" value="P:translation"/>
    <property type="evidence" value="ECO:0007669"/>
    <property type="project" value="UniProtKB-UniRule"/>
</dbReference>
<dbReference type="HAMAP" id="MF_00163">
    <property type="entry name" value="Pep_deformylase"/>
    <property type="match status" value="1"/>
</dbReference>
<dbReference type="PANTHER" id="PTHR10458">
    <property type="entry name" value="PEPTIDE DEFORMYLASE"/>
    <property type="match status" value="1"/>
</dbReference>
<dbReference type="InterPro" id="IPR023635">
    <property type="entry name" value="Peptide_deformylase"/>
</dbReference>
<dbReference type="EMBL" id="PPTU01000002">
    <property type="protein sequence ID" value="RDB72819.1"/>
    <property type="molecule type" value="Genomic_DNA"/>
</dbReference>
<feature type="binding site" evidence="2">
    <location>
        <position position="95"/>
    </location>
    <ligand>
        <name>Fe cation</name>
        <dbReference type="ChEBI" id="CHEBI:24875"/>
    </ligand>
</feature>
<comment type="similarity">
    <text evidence="1 2">Belongs to the polypeptide deformylase family.</text>
</comment>
<organism evidence="3 4">
    <name type="scientific">Eggerthella lenta</name>
    <name type="common">Eubacterium lentum</name>
    <dbReference type="NCBI Taxonomy" id="84112"/>
    <lineage>
        <taxon>Bacteria</taxon>
        <taxon>Bacillati</taxon>
        <taxon>Actinomycetota</taxon>
        <taxon>Coriobacteriia</taxon>
        <taxon>Eggerthellales</taxon>
        <taxon>Eggerthellaceae</taxon>
        <taxon>Eggerthella</taxon>
    </lineage>
</organism>
<reference evidence="3 4" key="1">
    <citation type="journal article" date="2018" name="Elife">
        <title>Discovery and characterization of a prevalent human gut bacterial enzyme sufficient for the inactivation of a family of plant toxins.</title>
        <authorList>
            <person name="Koppel N."/>
            <person name="Bisanz J.E."/>
            <person name="Pandelia M.E."/>
            <person name="Turnbaugh P.J."/>
            <person name="Balskus E.P."/>
        </authorList>
    </citation>
    <scope>NUCLEOTIDE SEQUENCE [LARGE SCALE GENOMIC DNA]</scope>
    <source>
        <strain evidence="3 4">W1 BHI 6</strain>
    </source>
</reference>
<sequence length="183" mass="19928">MLTVISIVQSPNPILNQVCDPCDLGDKSLKKLAKQMAKAMYKNDGCGLAAPQLGVAKRLVVIDCDQEEGEQNPIVLVNPVLVDTQGDPVVAGEGCLSCPGISVPIARPPFARVRYFDLDGEEWEIEGDDLLGRCLQHELDHLDGITMFERCDPMARIEALRDYEIALAAGARPGETSLEARVR</sequence>
<keyword evidence="2" id="KW-0378">Hydrolase</keyword>
<dbReference type="Gene3D" id="3.90.45.10">
    <property type="entry name" value="Peptide deformylase"/>
    <property type="match status" value="1"/>
</dbReference>
<dbReference type="Proteomes" id="UP000253970">
    <property type="component" value="Unassembled WGS sequence"/>
</dbReference>
<comment type="catalytic activity">
    <reaction evidence="2">
        <text>N-terminal N-formyl-L-methionyl-[peptide] + H2O = N-terminal L-methionyl-[peptide] + formate</text>
        <dbReference type="Rhea" id="RHEA:24420"/>
        <dbReference type="Rhea" id="RHEA-COMP:10639"/>
        <dbReference type="Rhea" id="RHEA-COMP:10640"/>
        <dbReference type="ChEBI" id="CHEBI:15377"/>
        <dbReference type="ChEBI" id="CHEBI:15740"/>
        <dbReference type="ChEBI" id="CHEBI:49298"/>
        <dbReference type="ChEBI" id="CHEBI:64731"/>
        <dbReference type="EC" id="3.5.1.88"/>
    </reaction>
</comment>
<evidence type="ECO:0000256" key="1">
    <source>
        <dbReference type="ARBA" id="ARBA00010759"/>
    </source>
</evidence>
<keyword evidence="2" id="KW-0648">Protein biosynthesis</keyword>
<feature type="binding site" evidence="2">
    <location>
        <position position="137"/>
    </location>
    <ligand>
        <name>Fe cation</name>
        <dbReference type="ChEBI" id="CHEBI:24875"/>
    </ligand>
</feature>
<evidence type="ECO:0000256" key="2">
    <source>
        <dbReference type="HAMAP-Rule" id="MF_00163"/>
    </source>
</evidence>
<comment type="cofactor">
    <cofactor evidence="2">
        <name>Fe(2+)</name>
        <dbReference type="ChEBI" id="CHEBI:29033"/>
    </cofactor>
    <text evidence="2">Binds 1 Fe(2+) ion.</text>
</comment>
<dbReference type="PRINTS" id="PR01576">
    <property type="entry name" value="PDEFORMYLASE"/>
</dbReference>
<dbReference type="GO" id="GO:0042586">
    <property type="term" value="F:peptide deformylase activity"/>
    <property type="evidence" value="ECO:0007669"/>
    <property type="project" value="UniProtKB-UniRule"/>
</dbReference>
<accession>A0A369MN06</accession>
<dbReference type="InterPro" id="IPR036821">
    <property type="entry name" value="Peptide_deformylase_sf"/>
</dbReference>
<dbReference type="SUPFAM" id="SSF56420">
    <property type="entry name" value="Peptide deformylase"/>
    <property type="match status" value="1"/>
</dbReference>
<gene>
    <name evidence="2 3" type="primary">def</name>
    <name evidence="3" type="ORF">C1875_02115</name>
</gene>
<dbReference type="Pfam" id="PF01327">
    <property type="entry name" value="Pep_deformylase"/>
    <property type="match status" value="1"/>
</dbReference>
<evidence type="ECO:0000313" key="4">
    <source>
        <dbReference type="Proteomes" id="UP000253970"/>
    </source>
</evidence>
<dbReference type="GO" id="GO:0046872">
    <property type="term" value="F:metal ion binding"/>
    <property type="evidence" value="ECO:0007669"/>
    <property type="project" value="UniProtKB-KW"/>
</dbReference>
<comment type="function">
    <text evidence="2">Removes the formyl group from the N-terminal Met of newly synthesized proteins. Requires at least a dipeptide for an efficient rate of reaction. N-terminal L-methionine is a prerequisite for activity but the enzyme has broad specificity at other positions.</text>
</comment>
<dbReference type="CDD" id="cd00487">
    <property type="entry name" value="Pep_deformylase"/>
    <property type="match status" value="1"/>
</dbReference>
<dbReference type="NCBIfam" id="NF001159">
    <property type="entry name" value="PRK00150.1-3"/>
    <property type="match status" value="1"/>
</dbReference>
<dbReference type="RefSeq" id="WP_086414549.1">
    <property type="nucleotide sequence ID" value="NZ_AP025575.1"/>
</dbReference>
<dbReference type="EC" id="3.5.1.88" evidence="2"/>
<feature type="active site" evidence="2">
    <location>
        <position position="138"/>
    </location>
</feature>
<dbReference type="AlphaFoldDB" id="A0A369MN06"/>
<feature type="binding site" evidence="2">
    <location>
        <position position="141"/>
    </location>
    <ligand>
        <name>Fe cation</name>
        <dbReference type="ChEBI" id="CHEBI:24875"/>
    </ligand>
</feature>
<keyword evidence="2" id="KW-0479">Metal-binding</keyword>
<name>A0A369MN06_EGGLN</name>
<comment type="caution">
    <text evidence="3">The sequence shown here is derived from an EMBL/GenBank/DDBJ whole genome shotgun (WGS) entry which is preliminary data.</text>
</comment>
<evidence type="ECO:0000313" key="3">
    <source>
        <dbReference type="EMBL" id="RDB72819.1"/>
    </source>
</evidence>